<keyword evidence="3" id="KW-1185">Reference proteome</keyword>
<proteinExistence type="predicted"/>
<gene>
    <name evidence="2" type="ORF">AKAME5_001853500</name>
</gene>
<sequence length="121" mass="13353">MRSLPVLVDCNQRCIMPKAQTWQEQDVHPDKEECVSVCVLHRDSDSLNVSAELDDSVFKKPDPPPSVGHRDRGVRVSLSSTDESLLHGAHSPSEGAWSVGSPDDAVSQSSRLSWKSETEDR</sequence>
<evidence type="ECO:0000256" key="1">
    <source>
        <dbReference type="SAM" id="MobiDB-lite"/>
    </source>
</evidence>
<feature type="region of interest" description="Disordered" evidence="1">
    <location>
        <begin position="53"/>
        <end position="121"/>
    </location>
</feature>
<protein>
    <submittedName>
        <fullName evidence="2">A-kinase anchor protein 13-like isoform X1</fullName>
    </submittedName>
</protein>
<dbReference type="Proteomes" id="UP001279410">
    <property type="component" value="Unassembled WGS sequence"/>
</dbReference>
<accession>A0AAD3RFW4</accession>
<organism evidence="2 3">
    <name type="scientific">Lates japonicus</name>
    <name type="common">Japanese lates</name>
    <dbReference type="NCBI Taxonomy" id="270547"/>
    <lineage>
        <taxon>Eukaryota</taxon>
        <taxon>Metazoa</taxon>
        <taxon>Chordata</taxon>
        <taxon>Craniata</taxon>
        <taxon>Vertebrata</taxon>
        <taxon>Euteleostomi</taxon>
        <taxon>Actinopterygii</taxon>
        <taxon>Neopterygii</taxon>
        <taxon>Teleostei</taxon>
        <taxon>Neoteleostei</taxon>
        <taxon>Acanthomorphata</taxon>
        <taxon>Carangaria</taxon>
        <taxon>Carangaria incertae sedis</taxon>
        <taxon>Centropomidae</taxon>
        <taxon>Lates</taxon>
    </lineage>
</organism>
<evidence type="ECO:0000313" key="3">
    <source>
        <dbReference type="Proteomes" id="UP001279410"/>
    </source>
</evidence>
<name>A0AAD3RFW4_LATJO</name>
<dbReference type="EMBL" id="BRZM01000104">
    <property type="protein sequence ID" value="GLD67172.1"/>
    <property type="molecule type" value="Genomic_DNA"/>
</dbReference>
<comment type="caution">
    <text evidence="2">The sequence shown here is derived from an EMBL/GenBank/DDBJ whole genome shotgun (WGS) entry which is preliminary data.</text>
</comment>
<feature type="non-terminal residue" evidence="2">
    <location>
        <position position="121"/>
    </location>
</feature>
<dbReference type="AlphaFoldDB" id="A0AAD3RFW4"/>
<feature type="compositionally biased region" description="Basic and acidic residues" evidence="1">
    <location>
        <begin position="56"/>
        <end position="74"/>
    </location>
</feature>
<evidence type="ECO:0000313" key="2">
    <source>
        <dbReference type="EMBL" id="GLD67172.1"/>
    </source>
</evidence>
<reference evidence="2" key="1">
    <citation type="submission" date="2022-08" db="EMBL/GenBank/DDBJ databases">
        <title>Genome sequencing of akame (Lates japonicus).</title>
        <authorList>
            <person name="Hashiguchi Y."/>
            <person name="Takahashi H."/>
        </authorList>
    </citation>
    <scope>NUCLEOTIDE SEQUENCE</scope>
    <source>
        <strain evidence="2">Kochi</strain>
    </source>
</reference>